<keyword evidence="1" id="KW-1185">Reference proteome</keyword>
<name>A0A915PPP9_9BILA</name>
<reference evidence="2" key="1">
    <citation type="submission" date="2022-11" db="UniProtKB">
        <authorList>
            <consortium name="WormBaseParasite"/>
        </authorList>
    </citation>
    <scope>IDENTIFICATION</scope>
</reference>
<protein>
    <submittedName>
        <fullName evidence="2">Uncharacterized protein</fullName>
    </submittedName>
</protein>
<dbReference type="Proteomes" id="UP000887581">
    <property type="component" value="Unplaced"/>
</dbReference>
<organism evidence="1 2">
    <name type="scientific">Setaria digitata</name>
    <dbReference type="NCBI Taxonomy" id="48799"/>
    <lineage>
        <taxon>Eukaryota</taxon>
        <taxon>Metazoa</taxon>
        <taxon>Ecdysozoa</taxon>
        <taxon>Nematoda</taxon>
        <taxon>Chromadorea</taxon>
        <taxon>Rhabditida</taxon>
        <taxon>Spirurina</taxon>
        <taxon>Spiruromorpha</taxon>
        <taxon>Filarioidea</taxon>
        <taxon>Setariidae</taxon>
        <taxon>Setaria</taxon>
    </lineage>
</organism>
<evidence type="ECO:0000313" key="1">
    <source>
        <dbReference type="Proteomes" id="UP000887581"/>
    </source>
</evidence>
<accession>A0A915PPP9</accession>
<dbReference type="AlphaFoldDB" id="A0A915PPP9"/>
<dbReference type="WBParaSite" id="sdigi.contig18.g1625.t1">
    <property type="protein sequence ID" value="sdigi.contig18.g1625.t1"/>
    <property type="gene ID" value="sdigi.contig18.g1625"/>
</dbReference>
<sequence>MSFKTKSTGLYCLTFPSPSGSDQLQRQISLSRCFANYKKHAEKWKRTNKQKWRRHREQRHALSLYDCTHACRQTDTDSDRVRVGERCDGHDVFGDAEETESPLR</sequence>
<proteinExistence type="predicted"/>
<evidence type="ECO:0000313" key="2">
    <source>
        <dbReference type="WBParaSite" id="sdigi.contig18.g1625.t1"/>
    </source>
</evidence>